<dbReference type="InterPro" id="IPR040410">
    <property type="entry name" value="UPF0658_Golgi"/>
</dbReference>
<reference evidence="3 4" key="1">
    <citation type="submission" date="2009-12" db="EMBL/GenBank/DDBJ databases">
        <title>The draft genome of Batrachochytrium dendrobatidis.</title>
        <authorList>
            <consortium name="US DOE Joint Genome Institute (JGI-PGF)"/>
            <person name="Kuo A."/>
            <person name="Salamov A."/>
            <person name="Schmutz J."/>
            <person name="Lucas S."/>
            <person name="Pitluck S."/>
            <person name="Rosenblum E."/>
            <person name="Stajich J."/>
            <person name="Eisen M."/>
            <person name="Grigoriev I.V."/>
        </authorList>
    </citation>
    <scope>NUCLEOTIDE SEQUENCE [LARGE SCALE GENOMIC DNA]</scope>
    <source>
        <strain evidence="4">JAM81 / FGSC 10211</strain>
    </source>
</reference>
<sequence>MTSLLGFTNTVFTATMSGFSPFIAVYQGLFIFALFFQLLGSLDAYLSRNSMQVIAVGAFQILTLIYSAAHTYRTIGLSGMNQLNMFAAIWDLEQDGCPFRTVNKVNSTFYFTIGDSTSASPTNISTSINSNFSTITASLSLAYVVLVLMLIVTFVGVLVSRKTIDIFGWAIFYSHGADIAKRELLTRYHLFNVLLKVNVYFSIGIVLQMLSALYFSQKVQITMASVPANVGHVAALATKQTLIADQVNISRILFAIAGSIVLIVASLYYLFGYYGVRRGSKLLMGCFFVVMVFNASAVGFAFFEAIFNELYHVVKIWLATFAVIHFALNIATVVSASLCIRDFESGLPEIARSLGTFKIPSSDSIPSIVVPQDKLMPLPKISTSQVSLQTGLNVGNSCASTAVLAIPDDASFNAPRQSTAKSRRSSSEGCSIPSTRPRMTID</sequence>
<dbReference type="EMBL" id="GL882879">
    <property type="protein sequence ID" value="EGF83058.1"/>
    <property type="molecule type" value="Genomic_DNA"/>
</dbReference>
<proteinExistence type="predicted"/>
<feature type="transmembrane region" description="Helical" evidence="2">
    <location>
        <begin position="252"/>
        <end position="270"/>
    </location>
</feature>
<evidence type="ECO:0000256" key="2">
    <source>
        <dbReference type="SAM" id="Phobius"/>
    </source>
</evidence>
<accession>F4NSV1</accession>
<feature type="transmembrane region" description="Helical" evidence="2">
    <location>
        <begin position="20"/>
        <end position="39"/>
    </location>
</feature>
<dbReference type="PANTHER" id="PTHR34391:SF1">
    <property type="entry name" value="UPF0658 GOLGI APPARATUS MEMBRANE PROTEIN C1952.10C-RELATED"/>
    <property type="match status" value="1"/>
</dbReference>
<name>F4NSV1_BATDJ</name>
<feature type="transmembrane region" description="Helical" evidence="2">
    <location>
        <begin position="140"/>
        <end position="159"/>
    </location>
</feature>
<organism evidence="3 4">
    <name type="scientific">Batrachochytrium dendrobatidis (strain JAM81 / FGSC 10211)</name>
    <name type="common">Frog chytrid fungus</name>
    <dbReference type="NCBI Taxonomy" id="684364"/>
    <lineage>
        <taxon>Eukaryota</taxon>
        <taxon>Fungi</taxon>
        <taxon>Fungi incertae sedis</taxon>
        <taxon>Chytridiomycota</taxon>
        <taxon>Chytridiomycota incertae sedis</taxon>
        <taxon>Chytridiomycetes</taxon>
        <taxon>Rhizophydiales</taxon>
        <taxon>Rhizophydiales incertae sedis</taxon>
        <taxon>Batrachochytrium</taxon>
    </lineage>
</organism>
<dbReference type="OrthoDB" id="2448307at2759"/>
<keyword evidence="2" id="KW-1133">Transmembrane helix</keyword>
<feature type="transmembrane region" description="Helical" evidence="2">
    <location>
        <begin position="282"/>
        <end position="303"/>
    </location>
</feature>
<protein>
    <submittedName>
        <fullName evidence="3">Uncharacterized protein</fullName>
    </submittedName>
</protein>
<dbReference type="GeneID" id="18241787"/>
<keyword evidence="2" id="KW-0472">Membrane</keyword>
<feature type="transmembrane region" description="Helical" evidence="2">
    <location>
        <begin position="197"/>
        <end position="215"/>
    </location>
</feature>
<evidence type="ECO:0000256" key="1">
    <source>
        <dbReference type="SAM" id="MobiDB-lite"/>
    </source>
</evidence>
<feature type="transmembrane region" description="Helical" evidence="2">
    <location>
        <begin position="51"/>
        <end position="69"/>
    </location>
</feature>
<gene>
    <name evidence="3" type="ORF">BATDEDRAFT_84586</name>
</gene>
<dbReference type="RefSeq" id="XP_006675965.1">
    <property type="nucleotide sequence ID" value="XM_006675902.1"/>
</dbReference>
<keyword evidence="2" id="KW-0812">Transmembrane</keyword>
<dbReference type="Proteomes" id="UP000007241">
    <property type="component" value="Unassembled WGS sequence"/>
</dbReference>
<evidence type="ECO:0000313" key="4">
    <source>
        <dbReference type="Proteomes" id="UP000007241"/>
    </source>
</evidence>
<dbReference type="InParanoid" id="F4NSV1"/>
<keyword evidence="4" id="KW-1185">Reference proteome</keyword>
<feature type="region of interest" description="Disordered" evidence="1">
    <location>
        <begin position="414"/>
        <end position="442"/>
    </location>
</feature>
<dbReference type="AlphaFoldDB" id="F4NSV1"/>
<feature type="transmembrane region" description="Helical" evidence="2">
    <location>
        <begin position="315"/>
        <end position="340"/>
    </location>
</feature>
<dbReference type="HOGENOM" id="CLU_619600_0_0_1"/>
<dbReference type="PANTHER" id="PTHR34391">
    <property type="entry name" value="UPF0658 GOLGI APPARATUS MEMBRANE PROTEIN C1952.10C-RELATED"/>
    <property type="match status" value="1"/>
</dbReference>
<evidence type="ECO:0000313" key="3">
    <source>
        <dbReference type="EMBL" id="EGF83058.1"/>
    </source>
</evidence>